<evidence type="ECO:0000256" key="9">
    <source>
        <dbReference type="ARBA" id="ARBA00048988"/>
    </source>
</evidence>
<evidence type="ECO:0000256" key="8">
    <source>
        <dbReference type="ARBA" id="ARBA00034808"/>
    </source>
</evidence>
<feature type="domain" description="UvrD-like helicase C-terminal" evidence="13">
    <location>
        <begin position="808"/>
        <end position="1085"/>
    </location>
</feature>
<dbReference type="Gene3D" id="1.10.10.160">
    <property type="match status" value="1"/>
</dbReference>
<evidence type="ECO:0000256" key="5">
    <source>
        <dbReference type="ARBA" id="ARBA00022840"/>
    </source>
</evidence>
<name>A0A1V2ILB6_9ACTN</name>
<comment type="caution">
    <text evidence="14">The sequence shown here is derived from an EMBL/GenBank/DDBJ whole genome shotgun (WGS) entry which is preliminary data.</text>
</comment>
<reference evidence="15" key="1">
    <citation type="submission" date="2016-10" db="EMBL/GenBank/DDBJ databases">
        <title>Frankia sp. NRRL B-16386 Genome sequencing.</title>
        <authorList>
            <person name="Ghodhbane-Gtari F."/>
            <person name="Swanson E."/>
            <person name="Gueddou A."/>
            <person name="Hezbri K."/>
            <person name="Ktari K."/>
            <person name="Nouioui I."/>
            <person name="Morris K."/>
            <person name="Simpson S."/>
            <person name="Abebe-Akele F."/>
            <person name="Thomas K."/>
            <person name="Gtari M."/>
            <person name="Tisa L.S."/>
        </authorList>
    </citation>
    <scope>NUCLEOTIDE SEQUENCE [LARGE SCALE GENOMIC DNA]</scope>
    <source>
        <strain evidence="15">NRRL B-16386</strain>
    </source>
</reference>
<dbReference type="Pfam" id="PF13361">
    <property type="entry name" value="UvrD_C"/>
    <property type="match status" value="1"/>
</dbReference>
<dbReference type="GO" id="GO:0043138">
    <property type="term" value="F:3'-5' DNA helicase activity"/>
    <property type="evidence" value="ECO:0007669"/>
    <property type="project" value="UniProtKB-EC"/>
</dbReference>
<evidence type="ECO:0000256" key="6">
    <source>
        <dbReference type="ARBA" id="ARBA00023235"/>
    </source>
</evidence>
<evidence type="ECO:0000256" key="11">
    <source>
        <dbReference type="SAM" id="MobiDB-lite"/>
    </source>
</evidence>
<dbReference type="PANTHER" id="PTHR11070">
    <property type="entry name" value="UVRD / RECB / PCRA DNA HELICASE FAMILY MEMBER"/>
    <property type="match status" value="1"/>
</dbReference>
<dbReference type="GO" id="GO:0000725">
    <property type="term" value="P:recombinational repair"/>
    <property type="evidence" value="ECO:0007669"/>
    <property type="project" value="TreeGrafter"/>
</dbReference>
<protein>
    <recommendedName>
        <fullName evidence="8">DNA 3'-5' helicase</fullName>
        <ecNumber evidence="8">5.6.2.4</ecNumber>
    </recommendedName>
</protein>
<keyword evidence="2 10" id="KW-0547">Nucleotide-binding</keyword>
<dbReference type="InterPro" id="IPR000212">
    <property type="entry name" value="DNA_helicase_UvrD/REP"/>
</dbReference>
<dbReference type="InterPro" id="IPR027417">
    <property type="entry name" value="P-loop_NTPase"/>
</dbReference>
<comment type="similarity">
    <text evidence="1">Belongs to the helicase family. UvrD subfamily.</text>
</comment>
<evidence type="ECO:0000256" key="1">
    <source>
        <dbReference type="ARBA" id="ARBA00009922"/>
    </source>
</evidence>
<dbReference type="Proteomes" id="UP000188929">
    <property type="component" value="Unassembled WGS sequence"/>
</dbReference>
<dbReference type="Gene3D" id="3.20.20.140">
    <property type="entry name" value="Metal-dependent hydrolases"/>
    <property type="match status" value="1"/>
</dbReference>
<dbReference type="PANTHER" id="PTHR11070:SF59">
    <property type="entry name" value="DNA 3'-5' HELICASE"/>
    <property type="match status" value="1"/>
</dbReference>
<evidence type="ECO:0000313" key="14">
    <source>
        <dbReference type="EMBL" id="ONH33928.1"/>
    </source>
</evidence>
<dbReference type="InterPro" id="IPR014016">
    <property type="entry name" value="UvrD-like_ATP-bd"/>
</dbReference>
<dbReference type="SUPFAM" id="SSF52540">
    <property type="entry name" value="P-loop containing nucleoside triphosphate hydrolases"/>
    <property type="match status" value="1"/>
</dbReference>
<dbReference type="EMBL" id="MOMC01000001">
    <property type="protein sequence ID" value="ONH33928.1"/>
    <property type="molecule type" value="Genomic_DNA"/>
</dbReference>
<evidence type="ECO:0000256" key="3">
    <source>
        <dbReference type="ARBA" id="ARBA00022801"/>
    </source>
</evidence>
<dbReference type="Gene3D" id="3.40.50.300">
    <property type="entry name" value="P-loop containing nucleotide triphosphate hydrolases"/>
    <property type="match status" value="3"/>
</dbReference>
<evidence type="ECO:0000256" key="4">
    <source>
        <dbReference type="ARBA" id="ARBA00022806"/>
    </source>
</evidence>
<comment type="catalytic activity">
    <reaction evidence="7">
        <text>Couples ATP hydrolysis with the unwinding of duplex DNA by translocating in the 3'-5' direction.</text>
        <dbReference type="EC" id="5.6.2.4"/>
    </reaction>
</comment>
<feature type="region of interest" description="Disordered" evidence="11">
    <location>
        <begin position="837"/>
        <end position="862"/>
    </location>
</feature>
<dbReference type="GO" id="GO:0016887">
    <property type="term" value="F:ATP hydrolysis activity"/>
    <property type="evidence" value="ECO:0007669"/>
    <property type="project" value="RHEA"/>
</dbReference>
<dbReference type="EC" id="5.6.2.4" evidence="8"/>
<keyword evidence="3 10" id="KW-0378">Hydrolase</keyword>
<evidence type="ECO:0000259" key="12">
    <source>
        <dbReference type="PROSITE" id="PS51198"/>
    </source>
</evidence>
<dbReference type="InterPro" id="IPR014017">
    <property type="entry name" value="DNA_helicase_UvrD-like_C"/>
</dbReference>
<evidence type="ECO:0000256" key="2">
    <source>
        <dbReference type="ARBA" id="ARBA00022741"/>
    </source>
</evidence>
<evidence type="ECO:0000259" key="13">
    <source>
        <dbReference type="PROSITE" id="PS51217"/>
    </source>
</evidence>
<dbReference type="InterPro" id="IPR016195">
    <property type="entry name" value="Pol/histidinol_Pase-like"/>
</dbReference>
<dbReference type="PROSITE" id="PS51217">
    <property type="entry name" value="UVRD_HELICASE_CTER"/>
    <property type="match status" value="1"/>
</dbReference>
<dbReference type="GO" id="GO:0005829">
    <property type="term" value="C:cytosol"/>
    <property type="evidence" value="ECO:0007669"/>
    <property type="project" value="TreeGrafter"/>
</dbReference>
<feature type="compositionally biased region" description="Basic and acidic residues" evidence="11">
    <location>
        <begin position="1125"/>
        <end position="1139"/>
    </location>
</feature>
<keyword evidence="15" id="KW-1185">Reference proteome</keyword>
<dbReference type="AlphaFoldDB" id="A0A1V2ILB6"/>
<feature type="compositionally biased region" description="Basic and acidic residues" evidence="11">
    <location>
        <begin position="841"/>
        <end position="855"/>
    </location>
</feature>
<dbReference type="PROSITE" id="PS51198">
    <property type="entry name" value="UVRD_HELICASE_ATP_BIND"/>
    <property type="match status" value="1"/>
</dbReference>
<feature type="compositionally biased region" description="Low complexity" evidence="11">
    <location>
        <begin position="1197"/>
        <end position="1212"/>
    </location>
</feature>
<feature type="binding site" evidence="10">
    <location>
        <begin position="560"/>
        <end position="567"/>
    </location>
    <ligand>
        <name>ATP</name>
        <dbReference type="ChEBI" id="CHEBI:30616"/>
    </ligand>
</feature>
<comment type="catalytic activity">
    <reaction evidence="9">
        <text>ATP + H2O = ADP + phosphate + H(+)</text>
        <dbReference type="Rhea" id="RHEA:13065"/>
        <dbReference type="ChEBI" id="CHEBI:15377"/>
        <dbReference type="ChEBI" id="CHEBI:15378"/>
        <dbReference type="ChEBI" id="CHEBI:30616"/>
        <dbReference type="ChEBI" id="CHEBI:43474"/>
        <dbReference type="ChEBI" id="CHEBI:456216"/>
        <dbReference type="EC" id="5.6.2.4"/>
    </reaction>
</comment>
<gene>
    <name evidence="14" type="ORF">BL253_00055</name>
</gene>
<feature type="region of interest" description="Disordered" evidence="11">
    <location>
        <begin position="1190"/>
        <end position="1212"/>
    </location>
</feature>
<keyword evidence="5 10" id="KW-0067">ATP-binding</keyword>
<feature type="compositionally biased region" description="Basic and acidic residues" evidence="11">
    <location>
        <begin position="504"/>
        <end position="518"/>
    </location>
</feature>
<accession>A0A1V2ILB6</accession>
<dbReference type="GO" id="GO:0033202">
    <property type="term" value="C:DNA helicase complex"/>
    <property type="evidence" value="ECO:0007669"/>
    <property type="project" value="TreeGrafter"/>
</dbReference>
<evidence type="ECO:0000313" key="15">
    <source>
        <dbReference type="Proteomes" id="UP000188929"/>
    </source>
</evidence>
<keyword evidence="6" id="KW-0413">Isomerase</keyword>
<dbReference type="CDD" id="cd17932">
    <property type="entry name" value="DEXQc_UvrD"/>
    <property type="match status" value="1"/>
</dbReference>
<organism evidence="14 15">
    <name type="scientific">Pseudofrankia asymbiotica</name>
    <dbReference type="NCBI Taxonomy" id="1834516"/>
    <lineage>
        <taxon>Bacteria</taxon>
        <taxon>Bacillati</taxon>
        <taxon>Actinomycetota</taxon>
        <taxon>Actinomycetes</taxon>
        <taxon>Frankiales</taxon>
        <taxon>Frankiaceae</taxon>
        <taxon>Pseudofrankia</taxon>
    </lineage>
</organism>
<dbReference type="Pfam" id="PF00580">
    <property type="entry name" value="UvrD-helicase"/>
    <property type="match status" value="1"/>
</dbReference>
<evidence type="ECO:0000256" key="7">
    <source>
        <dbReference type="ARBA" id="ARBA00034617"/>
    </source>
</evidence>
<evidence type="ECO:0000256" key="10">
    <source>
        <dbReference type="PROSITE-ProRule" id="PRU00560"/>
    </source>
</evidence>
<feature type="region of interest" description="Disordered" evidence="11">
    <location>
        <begin position="438"/>
        <end position="530"/>
    </location>
</feature>
<feature type="region of interest" description="Disordered" evidence="11">
    <location>
        <begin position="1109"/>
        <end position="1139"/>
    </location>
</feature>
<sequence>MEPRGGSTHPSFYVDLHVHSRYSRACSRDCDLEHLAWWAARKGISVVGTGDFTHPAWARELEDKLVPAEPGLFRLAPDLERDVLRRLPASCRTATRFMLSTEISTIYKKGDKTRKVHHLLYAPDREAAGRITTALAGIGNLAADGRPILGLDSRHLLEITLQSDPASYLVPAHVWTPWFAVLGSKSGFDAIDDCYGDLGHEIFALETGLSADPEMFWRISGLDRYRLVSNSDAHSPPMLGREATALSCGLDYFAIREALRTGDGYTGTVEFFPEEGKYHHDGHRACGVRFTPEETKATGGVCPACGKPLTVGVLHRVDALADRERSTAPATAGRFRSFVALPEIVGEILGVGPKSKAVAAQVGALVERLGPELGILGDVELAAIGEVGSGELVEAVGRLRRGEVVREAGFDGEYGAIRMFAPGELAGEEATLFDLDTPAAAPGAKRPRKSAVATPSREQAPDTRDDLLAYEPSSPSSRPSPPEPEAASGPGAGAEPETGSEPATGRERETDPDPETGHEQTTLETAGPAAAGRDVSVLAGLDPDQRAAAAVADGPLVILAGPGTGKTRTLVHAIAHRVRERGVPAGECLAVTFTRRAAEELAERLEGMLGPDAGQVTATTFHGLGLRVIREQHVRLARGPDVQVADEAIRAELLADALGDTTVAARAAAERRIGVLKRLRALGEPVRGDELAGVLARYDAALREHGLVDLDDLLALPLALLTAEPELAEHYRRRFRHVWVDEYQDVDETQYRLLRVLCPPDGNLCVIGDPDQAIYSFRGADVGFFLRFEQDFPAARRASLTRNYRSTGTIVAAARSAIAPATFVPDRSLVAVHPEGPDAAAAREKDASNRPEPRRRGGPGGRKVLVRACATEAEEALAVVDTIEEALGGTSFHALDSGLDGSAGSLLSFADIAVLYRTARQAEPVMAALAKRGFPFQRRSHGPLADAPGVAALLAELRDHDDAPPRAVSAALRDAAARAGARAAGRGTALAAALAAEELPAEAVPADLSARSGTARPGPVRGSAMSPSVSEAEIRLAVELLAPAAAAAGEDLARFRTSVSLATEADTLDPRADRISLLTLHAAKGLEFGLVFIIGCENGLLPMSWGTRSSPDKAAAGQAAGADLGGDRDRDRDQDAARGAGAEERRLFFVGITRARARLVLSHVARRGGSTAARGPSPFLADLDPALLDRESGRPGQLAPRPRPLGQQLRLL</sequence>
<dbReference type="SUPFAM" id="SSF89550">
    <property type="entry name" value="PHP domain-like"/>
    <property type="match status" value="1"/>
</dbReference>
<feature type="domain" description="UvrD-like helicase ATP-binding" evidence="12">
    <location>
        <begin position="539"/>
        <end position="807"/>
    </location>
</feature>
<dbReference type="GO" id="GO:0005524">
    <property type="term" value="F:ATP binding"/>
    <property type="evidence" value="ECO:0007669"/>
    <property type="project" value="UniProtKB-UniRule"/>
</dbReference>
<feature type="compositionally biased region" description="Low complexity" evidence="11">
    <location>
        <begin position="485"/>
        <end position="503"/>
    </location>
</feature>
<dbReference type="STRING" id="1834516.BL253_00055"/>
<proteinExistence type="inferred from homology"/>
<dbReference type="CDD" id="cd19067">
    <property type="entry name" value="PfuEndoQ-like"/>
    <property type="match status" value="1"/>
</dbReference>
<keyword evidence="4 10" id="KW-0347">Helicase</keyword>
<dbReference type="InterPro" id="IPR013986">
    <property type="entry name" value="DExx_box_DNA_helicase_dom_sf"/>
</dbReference>
<dbReference type="GO" id="GO:0003677">
    <property type="term" value="F:DNA binding"/>
    <property type="evidence" value="ECO:0007669"/>
    <property type="project" value="InterPro"/>
</dbReference>